<evidence type="ECO:0000313" key="4">
    <source>
        <dbReference type="Proteomes" id="UP000722485"/>
    </source>
</evidence>
<reference evidence="3" key="1">
    <citation type="submission" date="2020-03" db="EMBL/GenBank/DDBJ databases">
        <title>Draft Genome Sequence of Cylindrodendrum hubeiense.</title>
        <authorList>
            <person name="Buettner E."/>
            <person name="Kellner H."/>
        </authorList>
    </citation>
    <scope>NUCLEOTIDE SEQUENCE</scope>
    <source>
        <strain evidence="3">IHI 201604</strain>
    </source>
</reference>
<protein>
    <recommendedName>
        <fullName evidence="5">TAM domain methyltransferase</fullName>
    </recommendedName>
</protein>
<gene>
    <name evidence="3" type="ORF">G7Z17_g10544</name>
</gene>
<comment type="similarity">
    <text evidence="1">Belongs to the methyltransferase superfamily. LaeA methyltransferase family.</text>
</comment>
<sequence length="348" mass="38255">MGSPPPGTAISDLPPIEPDTARSNPDAHQHDDDAGYETDGLSRTSTSLASSIRNYSFENARRYHKFKEGRYQFPNDEPEQEREDMKHAVAVHLLEGKLHLSPLDRPQSILDLGTGTGSWAIDISDEYPEAEVVGVDLSPIQPAWVPPNVKFLVDDAEAAWLNPPDSIDLVHLRNMSTAIKDWPALLARAYTALKPGAWLEIQDFRWAFDCDDGTMPDDHAPAIMVTTIAAGLSKFGVDLHVATTLPGRATAAGFTNIVHTVRRVPVGPWARDPALKTIGLYTRGVIYDGLQAITLGPLTRGLKWTPEAVELFLVKVRKELMDPSVHSYVFFHCLCAQKPLGEEPGPGR</sequence>
<dbReference type="GO" id="GO:0008168">
    <property type="term" value="F:methyltransferase activity"/>
    <property type="evidence" value="ECO:0007669"/>
    <property type="project" value="TreeGrafter"/>
</dbReference>
<dbReference type="Pfam" id="PF13489">
    <property type="entry name" value="Methyltransf_23"/>
    <property type="match status" value="1"/>
</dbReference>
<dbReference type="Gene3D" id="3.40.50.150">
    <property type="entry name" value="Vaccinia Virus protein VP39"/>
    <property type="match status" value="1"/>
</dbReference>
<feature type="region of interest" description="Disordered" evidence="2">
    <location>
        <begin position="1"/>
        <end position="48"/>
    </location>
</feature>
<accession>A0A9P5L760</accession>
<dbReference type="PANTHER" id="PTHR43591">
    <property type="entry name" value="METHYLTRANSFERASE"/>
    <property type="match status" value="1"/>
</dbReference>
<dbReference type="CDD" id="cd02440">
    <property type="entry name" value="AdoMet_MTases"/>
    <property type="match status" value="1"/>
</dbReference>
<evidence type="ECO:0000256" key="1">
    <source>
        <dbReference type="ARBA" id="ARBA00038158"/>
    </source>
</evidence>
<dbReference type="Proteomes" id="UP000722485">
    <property type="component" value="Unassembled WGS sequence"/>
</dbReference>
<dbReference type="SUPFAM" id="SSF53335">
    <property type="entry name" value="S-adenosyl-L-methionine-dependent methyltransferases"/>
    <property type="match status" value="1"/>
</dbReference>
<name>A0A9P5L760_9HYPO</name>
<keyword evidence="4" id="KW-1185">Reference proteome</keyword>
<evidence type="ECO:0000313" key="3">
    <source>
        <dbReference type="EMBL" id="KAF7543677.1"/>
    </source>
</evidence>
<dbReference type="OrthoDB" id="184880at2759"/>
<proteinExistence type="inferred from homology"/>
<organism evidence="3 4">
    <name type="scientific">Cylindrodendrum hubeiense</name>
    <dbReference type="NCBI Taxonomy" id="595255"/>
    <lineage>
        <taxon>Eukaryota</taxon>
        <taxon>Fungi</taxon>
        <taxon>Dikarya</taxon>
        <taxon>Ascomycota</taxon>
        <taxon>Pezizomycotina</taxon>
        <taxon>Sordariomycetes</taxon>
        <taxon>Hypocreomycetidae</taxon>
        <taxon>Hypocreales</taxon>
        <taxon>Nectriaceae</taxon>
        <taxon>Cylindrodendrum</taxon>
    </lineage>
</organism>
<evidence type="ECO:0008006" key="5">
    <source>
        <dbReference type="Google" id="ProtNLM"/>
    </source>
</evidence>
<evidence type="ECO:0000256" key="2">
    <source>
        <dbReference type="SAM" id="MobiDB-lite"/>
    </source>
</evidence>
<comment type="caution">
    <text evidence="3">The sequence shown here is derived from an EMBL/GenBank/DDBJ whole genome shotgun (WGS) entry which is preliminary data.</text>
</comment>
<dbReference type="InterPro" id="IPR029063">
    <property type="entry name" value="SAM-dependent_MTases_sf"/>
</dbReference>
<dbReference type="EMBL" id="JAANBB010000350">
    <property type="protein sequence ID" value="KAF7543677.1"/>
    <property type="molecule type" value="Genomic_DNA"/>
</dbReference>
<dbReference type="PANTHER" id="PTHR43591:SF10">
    <property type="entry name" value="ABC TRANSMEMBRANE TYPE-1 DOMAIN-CONTAINING PROTEIN-RELATED"/>
    <property type="match status" value="1"/>
</dbReference>
<dbReference type="AlphaFoldDB" id="A0A9P5L760"/>